<dbReference type="SUPFAM" id="SSF55811">
    <property type="entry name" value="Nudix"/>
    <property type="match status" value="1"/>
</dbReference>
<keyword evidence="10 14" id="KW-0408">Iron</keyword>
<feature type="domain" description="HhH-GPD" evidence="15">
    <location>
        <begin position="37"/>
        <end position="188"/>
    </location>
</feature>
<evidence type="ECO:0000256" key="3">
    <source>
        <dbReference type="ARBA" id="ARBA00008343"/>
    </source>
</evidence>
<evidence type="ECO:0000256" key="13">
    <source>
        <dbReference type="ARBA" id="ARBA00023295"/>
    </source>
</evidence>
<keyword evidence="11" id="KW-0411">Iron-sulfur</keyword>
<dbReference type="GO" id="GO:0034039">
    <property type="term" value="F:8-oxo-7,8-dihydroguanine DNA N-glycosylase activity"/>
    <property type="evidence" value="ECO:0007669"/>
    <property type="project" value="TreeGrafter"/>
</dbReference>
<evidence type="ECO:0000256" key="9">
    <source>
        <dbReference type="ARBA" id="ARBA00022801"/>
    </source>
</evidence>
<evidence type="ECO:0000256" key="7">
    <source>
        <dbReference type="ARBA" id="ARBA00022723"/>
    </source>
</evidence>
<gene>
    <name evidence="16" type="primary">mutY</name>
    <name evidence="16" type="ORF">GX576_01480</name>
</gene>
<keyword evidence="7" id="KW-0479">Metal-binding</keyword>
<evidence type="ECO:0000256" key="2">
    <source>
        <dbReference type="ARBA" id="ARBA00002933"/>
    </source>
</evidence>
<dbReference type="GO" id="GO:0035485">
    <property type="term" value="F:adenine/guanine mispair binding"/>
    <property type="evidence" value="ECO:0007669"/>
    <property type="project" value="TreeGrafter"/>
</dbReference>
<dbReference type="InterPro" id="IPR011257">
    <property type="entry name" value="DNA_glycosylase"/>
</dbReference>
<dbReference type="Gene3D" id="1.10.1670.10">
    <property type="entry name" value="Helix-hairpin-Helix base-excision DNA repair enzymes (C-terminal)"/>
    <property type="match status" value="1"/>
</dbReference>
<dbReference type="InterPro" id="IPR003265">
    <property type="entry name" value="HhH-GPD_domain"/>
</dbReference>
<evidence type="ECO:0000256" key="14">
    <source>
        <dbReference type="RuleBase" id="RU365096"/>
    </source>
</evidence>
<accession>A0A7X7LUI3</accession>
<dbReference type="InterPro" id="IPR015797">
    <property type="entry name" value="NUDIX_hydrolase-like_dom_sf"/>
</dbReference>
<evidence type="ECO:0000259" key="15">
    <source>
        <dbReference type="SMART" id="SM00478"/>
    </source>
</evidence>
<keyword evidence="8 14" id="KW-0227">DNA damage</keyword>
<dbReference type="NCBIfam" id="TIGR01084">
    <property type="entry name" value="mutY"/>
    <property type="match status" value="1"/>
</dbReference>
<comment type="catalytic activity">
    <reaction evidence="1 14">
        <text>Hydrolyzes free adenine bases from 7,8-dihydro-8-oxoguanine:adenine mismatched double-stranded DNA, leaving an apurinic site.</text>
        <dbReference type="EC" id="3.2.2.31"/>
    </reaction>
</comment>
<dbReference type="PANTHER" id="PTHR42944:SF1">
    <property type="entry name" value="ADENINE DNA GLYCOSYLASE"/>
    <property type="match status" value="1"/>
</dbReference>
<dbReference type="AlphaFoldDB" id="A0A7X7LUI3"/>
<dbReference type="Gene3D" id="3.90.79.10">
    <property type="entry name" value="Nucleoside Triphosphate Pyrophosphohydrolase"/>
    <property type="match status" value="1"/>
</dbReference>
<dbReference type="Pfam" id="PF00730">
    <property type="entry name" value="HhH-GPD"/>
    <property type="match status" value="1"/>
</dbReference>
<dbReference type="Pfam" id="PF14815">
    <property type="entry name" value="NUDIX_4"/>
    <property type="match status" value="1"/>
</dbReference>
<dbReference type="FunFam" id="1.10.340.30:FF:000002">
    <property type="entry name" value="Adenine DNA glycosylase"/>
    <property type="match status" value="1"/>
</dbReference>
<comment type="cofactor">
    <cofactor evidence="14">
        <name>[4Fe-4S] cluster</name>
        <dbReference type="ChEBI" id="CHEBI:49883"/>
    </cofactor>
    <text evidence="14">Binds 1 [4Fe-4S] cluster.</text>
</comment>
<dbReference type="InterPro" id="IPR044298">
    <property type="entry name" value="MIG/MutY"/>
</dbReference>
<evidence type="ECO:0000256" key="8">
    <source>
        <dbReference type="ARBA" id="ARBA00022763"/>
    </source>
</evidence>
<dbReference type="SUPFAM" id="SSF48150">
    <property type="entry name" value="DNA-glycosylase"/>
    <property type="match status" value="1"/>
</dbReference>
<dbReference type="RefSeq" id="WP_068809577.1">
    <property type="nucleotide sequence ID" value="NZ_MBFM01000006.1"/>
</dbReference>
<name>A0A7X7LUI3_9RHOO</name>
<keyword evidence="9" id="KW-0378">Hydrolase</keyword>
<dbReference type="GO" id="GO:0032357">
    <property type="term" value="F:oxidized purine DNA binding"/>
    <property type="evidence" value="ECO:0007669"/>
    <property type="project" value="TreeGrafter"/>
</dbReference>
<proteinExistence type="inferred from homology"/>
<dbReference type="GO" id="GO:0000701">
    <property type="term" value="F:purine-specific mismatch base pair DNA N-glycosylase activity"/>
    <property type="evidence" value="ECO:0007669"/>
    <property type="project" value="UniProtKB-EC"/>
</dbReference>
<reference evidence="16 17" key="1">
    <citation type="journal article" date="2020" name="Biotechnol. Biofuels">
        <title>New insights from the biogas microbiome by comprehensive genome-resolved metagenomics of nearly 1600 species originating from multiple anaerobic digesters.</title>
        <authorList>
            <person name="Campanaro S."/>
            <person name="Treu L."/>
            <person name="Rodriguez-R L.M."/>
            <person name="Kovalovszki A."/>
            <person name="Ziels R.M."/>
            <person name="Maus I."/>
            <person name="Zhu X."/>
            <person name="Kougias P.G."/>
            <person name="Basile A."/>
            <person name="Luo G."/>
            <person name="Schluter A."/>
            <person name="Konstantinidis K.T."/>
            <person name="Angelidaki I."/>
        </authorList>
    </citation>
    <scope>NUCLEOTIDE SEQUENCE [LARGE SCALE GENOMIC DNA]</scope>
    <source>
        <strain evidence="16">AS06rmzACSIP_256</strain>
    </source>
</reference>
<evidence type="ECO:0000256" key="12">
    <source>
        <dbReference type="ARBA" id="ARBA00023204"/>
    </source>
</evidence>
<evidence type="ECO:0000313" key="16">
    <source>
        <dbReference type="EMBL" id="NLF53076.1"/>
    </source>
</evidence>
<dbReference type="PROSITE" id="PS00764">
    <property type="entry name" value="ENDONUCLEASE_III_1"/>
    <property type="match status" value="1"/>
</dbReference>
<dbReference type="InterPro" id="IPR004036">
    <property type="entry name" value="Endonuclease-III-like_CS2"/>
</dbReference>
<comment type="function">
    <text evidence="2">Adenine glycosylase active on G-A mispairs. MutY also corrects error-prone DNA synthesis past GO lesions which are due to the oxidatively damaged form of guanine: 7,8-dihydro-8-oxoguanine (8-oxo-dGTP).</text>
</comment>
<dbReference type="InterPro" id="IPR004035">
    <property type="entry name" value="Endouclease-III_FeS-bd_BS"/>
</dbReference>
<evidence type="ECO:0000256" key="4">
    <source>
        <dbReference type="ARBA" id="ARBA00012045"/>
    </source>
</evidence>
<sequence length="360" mass="38470">MSDFAHRLIAWHREHGRHDLPWQGGVDPYRIWLSEIMLQQTQVDTVIPYYRRFLARFPDLAALAAAPVEEVMALWSGLGYYARARNLHRAAQVIVAEHGGRFPRGAAQIATLPGVGRSTAAAIAAFAFGERAAILDGNVKRVLCRAFGVDGFPGSKPVEDALWALADSLLPQVEVGIYIQAQMDLGATLCTRGKPACERCPLAADCVALRTGRAAELPTPRPKKTVPRRSVSLAVVVLGDTVLLERRPPAGIWGGLLTLPEMPAEAATDAAGASRWAQDALGIACEAVEELAPMKHAFTHFLLEIRPLRLQAGGTAAAAREDGRLWQSLAGLDAAALPTPVRRILQGLTSAARAGAGIAG</sequence>
<dbReference type="CDD" id="cd03431">
    <property type="entry name" value="NUDIX_DNA_Glycosylase_C-MutY"/>
    <property type="match status" value="1"/>
</dbReference>
<evidence type="ECO:0000256" key="11">
    <source>
        <dbReference type="ARBA" id="ARBA00023014"/>
    </source>
</evidence>
<dbReference type="PANTHER" id="PTHR42944">
    <property type="entry name" value="ADENINE DNA GLYCOSYLASE"/>
    <property type="match status" value="1"/>
</dbReference>
<comment type="caution">
    <text evidence="16">The sequence shown here is derived from an EMBL/GenBank/DDBJ whole genome shotgun (WGS) entry which is preliminary data.</text>
</comment>
<dbReference type="Gene3D" id="1.10.340.30">
    <property type="entry name" value="Hypothetical protein, domain 2"/>
    <property type="match status" value="1"/>
</dbReference>
<protein>
    <recommendedName>
        <fullName evidence="5 14">Adenine DNA glycosylase</fullName>
        <ecNumber evidence="4 14">3.2.2.31</ecNumber>
    </recommendedName>
</protein>
<dbReference type="Proteomes" id="UP000536534">
    <property type="component" value="Unassembled WGS sequence"/>
</dbReference>
<evidence type="ECO:0000256" key="6">
    <source>
        <dbReference type="ARBA" id="ARBA00022485"/>
    </source>
</evidence>
<keyword evidence="12" id="KW-0234">DNA repair</keyword>
<dbReference type="GO" id="GO:0006298">
    <property type="term" value="P:mismatch repair"/>
    <property type="evidence" value="ECO:0007669"/>
    <property type="project" value="TreeGrafter"/>
</dbReference>
<dbReference type="InterPro" id="IPR023170">
    <property type="entry name" value="HhH_base_excis_C"/>
</dbReference>
<dbReference type="GO" id="GO:0006284">
    <property type="term" value="P:base-excision repair"/>
    <property type="evidence" value="ECO:0007669"/>
    <property type="project" value="UniProtKB-UniRule"/>
</dbReference>
<keyword evidence="13 14" id="KW-0326">Glycosidase</keyword>
<comment type="similarity">
    <text evidence="3 14">Belongs to the Nth/MutY family.</text>
</comment>
<dbReference type="CDD" id="cd00056">
    <property type="entry name" value="ENDO3c"/>
    <property type="match status" value="1"/>
</dbReference>
<evidence type="ECO:0000256" key="10">
    <source>
        <dbReference type="ARBA" id="ARBA00023004"/>
    </source>
</evidence>
<evidence type="ECO:0000313" key="17">
    <source>
        <dbReference type="Proteomes" id="UP000536534"/>
    </source>
</evidence>
<dbReference type="EC" id="3.2.2.31" evidence="4 14"/>
<dbReference type="SMART" id="SM00478">
    <property type="entry name" value="ENDO3c"/>
    <property type="match status" value="1"/>
</dbReference>
<dbReference type="GO" id="GO:0051539">
    <property type="term" value="F:4 iron, 4 sulfur cluster binding"/>
    <property type="evidence" value="ECO:0007669"/>
    <property type="project" value="UniProtKB-UniRule"/>
</dbReference>
<evidence type="ECO:0000256" key="5">
    <source>
        <dbReference type="ARBA" id="ARBA00022023"/>
    </source>
</evidence>
<evidence type="ECO:0000256" key="1">
    <source>
        <dbReference type="ARBA" id="ARBA00000843"/>
    </source>
</evidence>
<dbReference type="InterPro" id="IPR005760">
    <property type="entry name" value="A/G_AdeGlyc_MutY"/>
</dbReference>
<organism evidence="16 17">
    <name type="scientific">Thauera phenolivorans</name>
    <dbReference type="NCBI Taxonomy" id="1792543"/>
    <lineage>
        <taxon>Bacteria</taxon>
        <taxon>Pseudomonadati</taxon>
        <taxon>Pseudomonadota</taxon>
        <taxon>Betaproteobacteria</taxon>
        <taxon>Rhodocyclales</taxon>
        <taxon>Zoogloeaceae</taxon>
        <taxon>Thauera</taxon>
    </lineage>
</organism>
<dbReference type="EMBL" id="JAAYYV010000038">
    <property type="protein sequence ID" value="NLF53076.1"/>
    <property type="molecule type" value="Genomic_DNA"/>
</dbReference>
<dbReference type="InterPro" id="IPR029119">
    <property type="entry name" value="MutY_C"/>
</dbReference>
<dbReference type="PROSITE" id="PS01155">
    <property type="entry name" value="ENDONUCLEASE_III_2"/>
    <property type="match status" value="1"/>
</dbReference>
<dbReference type="GO" id="GO:0046872">
    <property type="term" value="F:metal ion binding"/>
    <property type="evidence" value="ECO:0007669"/>
    <property type="project" value="UniProtKB-UniRule"/>
</dbReference>
<dbReference type="OrthoDB" id="9802365at2"/>
<keyword evidence="6" id="KW-0004">4Fe-4S</keyword>